<evidence type="ECO:0000256" key="3">
    <source>
        <dbReference type="ARBA" id="ARBA00010617"/>
    </source>
</evidence>
<evidence type="ECO:0000256" key="6">
    <source>
        <dbReference type="ARBA" id="ARBA00022723"/>
    </source>
</evidence>
<sequence>MEDETQTLILITILILTLITLTFLIKKLKPKPNLPPSPPFSLPIIGHLRLLKPPLHRLFLTISKSLNDSPIFSLRLGNKLVFVVSSHSIVEECFTKNDVVLANRPKNLRRIGAVEIFSNHRLNSFYTIRRDEIRRLIARLSRSPNASLEFAKVEMNSMLSNLAFNNIIRMVTGKCYYGDGAEDDPEAKRVRQLIAEAMSCFGAGHAADHLPMLRWITDFERRVKKIAARLDEFFQRLVDEKRVAKEKKENTMIDHLLSLQVSQPEYYTDHTIKGTMLSLILAGTDTSAVTLEWALSSLLNNPEVLKKVRDEIDNQIGLDRLLEESDIPNLPYLQNIVSETLRLYPAGPLLVPHISSEDCKVGGYDMPCGTMLLVNVWAIHRDPRLWDDPASFKPERFEKEGETHKLLTFGLGRRACPGSGLARRLVSLSLGSLIQCFEWERIGEEEVDMTEGGGLTMPRAIPLVAMCRARAFVGKIPHESG</sequence>
<keyword evidence="10 13" id="KW-0503">Monooxygenase</keyword>
<dbReference type="Pfam" id="PF00067">
    <property type="entry name" value="p450"/>
    <property type="match status" value="1"/>
</dbReference>
<evidence type="ECO:0000256" key="2">
    <source>
        <dbReference type="ARBA" id="ARBA00004167"/>
    </source>
</evidence>
<dbReference type="ExpressionAtlas" id="Q9C714">
    <property type="expression patterns" value="baseline and differential"/>
</dbReference>
<reference key="1">
    <citation type="journal article" date="2000" name="Nature">
        <title>Sequence and analysis of chromosome 1 of the plant Arabidopsis thaliana.</title>
        <authorList>
            <person name="Theologis A."/>
            <person name="Ecker J.R."/>
            <person name="Palm C.J."/>
            <person name="Federspiel N.A."/>
            <person name="Kaul S."/>
            <person name="White O."/>
            <person name="Alonso J."/>
            <person name="Altafi H."/>
            <person name="Araujo R."/>
            <person name="Bowman C.L."/>
            <person name="Brooks S.Y."/>
            <person name="Buehler E."/>
            <person name="Chan A."/>
            <person name="Chao Q."/>
            <person name="Chen H."/>
            <person name="Cheuk R.F."/>
            <person name="Chin C.W."/>
            <person name="Chung M.K."/>
            <person name="Conn L."/>
            <person name="Conway A.B."/>
            <person name="Conway A.R."/>
            <person name="Creasy T.H."/>
            <person name="Dewar K."/>
            <person name="Dunn P."/>
            <person name="Etgu P."/>
            <person name="Feldblyum T.V."/>
            <person name="Feng J."/>
            <person name="Fong B."/>
            <person name="Fujii C.Y."/>
            <person name="Gill J.E."/>
            <person name="Goldsmith A.D."/>
            <person name="Haas B."/>
            <person name="Hansen N.F."/>
            <person name="Hughes B."/>
            <person name="Huizar L."/>
            <person name="Hunter J.L."/>
            <person name="Jenkins J."/>
            <person name="Johnson-Hopson C."/>
            <person name="Khan S."/>
            <person name="Khaykin E."/>
            <person name="Kim C.J."/>
            <person name="Koo H.L."/>
            <person name="Kremenetskaia I."/>
            <person name="Kurtz D.B."/>
            <person name="Kwan A."/>
            <person name="Lam B."/>
            <person name="Langin-Hooper S."/>
            <person name="Lee A."/>
            <person name="Lee J.M."/>
            <person name="Lenz C.A."/>
            <person name="Li J.H."/>
            <person name="Li Y."/>
            <person name="Lin X."/>
            <person name="Liu S.X."/>
            <person name="Liu Z.A."/>
            <person name="Luros J.S."/>
            <person name="Maiti R."/>
            <person name="Marziali A."/>
            <person name="Militscher J."/>
            <person name="Miranda M."/>
            <person name="Nguyen M."/>
            <person name="Nierman W.C."/>
            <person name="Osborne B.I."/>
            <person name="Pai G."/>
            <person name="Peterson J."/>
            <person name="Pham P.K."/>
            <person name="Rizzo M."/>
            <person name="Rooney T."/>
            <person name="Rowley D."/>
            <person name="Sakano H."/>
            <person name="Salzberg S.L."/>
            <person name="Schwartz J.R."/>
            <person name="Shinn P."/>
            <person name="Southwick A.M."/>
            <person name="Sun H."/>
            <person name="Tallon L.J."/>
            <person name="Tambunga G."/>
            <person name="Toriumi M.J."/>
            <person name="Town C.D."/>
            <person name="Utterback T."/>
            <person name="Van Aken S."/>
            <person name="Vaysberg M."/>
            <person name="Vysotskaia V.S."/>
            <person name="Walker M."/>
            <person name="Wu D."/>
            <person name="Yu G."/>
            <person name="Fraser C.M."/>
            <person name="Venter J.C."/>
            <person name="Davis R.W."/>
        </authorList>
    </citation>
    <scope>NUCLEOTIDE SEQUENCE [LARGE SCALE GENOMIC DNA]</scope>
    <source>
        <strain>cv. Columbia</strain>
    </source>
</reference>
<keyword evidence="4 12" id="KW-0349">Heme</keyword>
<dbReference type="InterPro" id="IPR002401">
    <property type="entry name" value="Cyt_P450_E_grp-I"/>
</dbReference>
<dbReference type="GO" id="GO:0004497">
    <property type="term" value="F:monooxygenase activity"/>
    <property type="evidence" value="ECO:0007669"/>
    <property type="project" value="UniProtKB-KW"/>
</dbReference>
<dbReference type="PROSITE" id="PS00086">
    <property type="entry name" value="CYTOCHROME_P450"/>
    <property type="match status" value="1"/>
</dbReference>
<dbReference type="PRINTS" id="PR00385">
    <property type="entry name" value="P450"/>
</dbReference>
<evidence type="ECO:0000256" key="11">
    <source>
        <dbReference type="ARBA" id="ARBA00023136"/>
    </source>
</evidence>
<dbReference type="PANTHER" id="PTHR47947:SF62">
    <property type="entry name" value="CYTOCHROME P450, FAMILY 81, SUBFAMILY D, POLYPEPTIDE 5"/>
    <property type="match status" value="1"/>
</dbReference>
<evidence type="ECO:0000256" key="5">
    <source>
        <dbReference type="ARBA" id="ARBA00022692"/>
    </source>
</evidence>
<organism evidence="15">
    <name type="scientific">Arabidopsis thaliana</name>
    <name type="common">Mouse-ear cress</name>
    <dbReference type="NCBI Taxonomy" id="3702"/>
    <lineage>
        <taxon>Eukaryota</taxon>
        <taxon>Viridiplantae</taxon>
        <taxon>Streptophyta</taxon>
        <taxon>Embryophyta</taxon>
        <taxon>Tracheophyta</taxon>
        <taxon>Spermatophyta</taxon>
        <taxon>Magnoliopsida</taxon>
        <taxon>eudicotyledons</taxon>
        <taxon>Gunneridae</taxon>
        <taxon>Pentapetalae</taxon>
        <taxon>rosids</taxon>
        <taxon>malvids</taxon>
        <taxon>Brassicales</taxon>
        <taxon>Brassicaceae</taxon>
        <taxon>Camelineae</taxon>
        <taxon>Arabidopsis</taxon>
    </lineage>
</organism>
<dbReference type="PRINTS" id="PR00463">
    <property type="entry name" value="EP450I"/>
</dbReference>
<dbReference type="FunFam" id="1.10.630.10:FF:000023">
    <property type="entry name" value="Cytochrome P450 family protein"/>
    <property type="match status" value="1"/>
</dbReference>
<dbReference type="InterPro" id="IPR017972">
    <property type="entry name" value="Cyt_P450_CS"/>
</dbReference>
<gene>
    <name evidence="15" type="primary">F28G11.4</name>
</gene>
<name>Q9C714_ARATH</name>
<keyword evidence="9 12" id="KW-0408">Iron</keyword>
<feature type="binding site" description="axial binding residue" evidence="12">
    <location>
        <position position="416"/>
    </location>
    <ligand>
        <name>heme</name>
        <dbReference type="ChEBI" id="CHEBI:30413"/>
    </ligand>
    <ligandPart>
        <name>Fe</name>
        <dbReference type="ChEBI" id="CHEBI:18248"/>
    </ligandPart>
</feature>
<evidence type="ECO:0000256" key="4">
    <source>
        <dbReference type="ARBA" id="ARBA00022617"/>
    </source>
</evidence>
<dbReference type="EMBL" id="AC074025">
    <property type="protein sequence ID" value="AAG51161.1"/>
    <property type="molecule type" value="Genomic_DNA"/>
</dbReference>
<evidence type="ECO:0000256" key="12">
    <source>
        <dbReference type="PIRSR" id="PIRSR602401-1"/>
    </source>
</evidence>
<accession>Q9C714</accession>
<evidence type="ECO:0000256" key="10">
    <source>
        <dbReference type="ARBA" id="ARBA00023033"/>
    </source>
</evidence>
<reference evidence="15" key="2">
    <citation type="submission" date="2001-01" db="EMBL/GenBank/DDBJ databases">
        <title>Arabidopsis thaliana chromosome 1 BAC F28G11 genomic sequence.</title>
        <authorList>
            <person name="Lin X."/>
            <person name="Kaul S."/>
            <person name="Town C.D."/>
            <person name="Benito M."/>
            <person name="Creasy T.H."/>
            <person name="Haas B.J."/>
            <person name="Wu D."/>
            <person name="Maiti R."/>
            <person name="Ronning C.M."/>
            <person name="Koo H."/>
            <person name="Fujii C.Y."/>
            <person name="Utterback T.R."/>
            <person name="Barnstead M.E."/>
            <person name="Bowman C.L."/>
            <person name="White O."/>
            <person name="Nierman W.C."/>
            <person name="Fraser C.M."/>
        </authorList>
    </citation>
    <scope>NUCLEOTIDE SEQUENCE</scope>
</reference>
<evidence type="ECO:0000256" key="14">
    <source>
        <dbReference type="SAM" id="Phobius"/>
    </source>
</evidence>
<evidence type="ECO:0000256" key="9">
    <source>
        <dbReference type="ARBA" id="ARBA00023004"/>
    </source>
</evidence>
<comment type="subcellular location">
    <subcellularLocation>
        <location evidence="2">Membrane</location>
        <topology evidence="2">Single-pass membrane protein</topology>
    </subcellularLocation>
</comment>
<comment type="similarity">
    <text evidence="3 13">Belongs to the cytochrome P450 family.</text>
</comment>
<keyword evidence="6 12" id="KW-0479">Metal-binding</keyword>
<dbReference type="InterPro" id="IPR036396">
    <property type="entry name" value="Cyt_P450_sf"/>
</dbReference>
<evidence type="ECO:0000256" key="13">
    <source>
        <dbReference type="RuleBase" id="RU000461"/>
    </source>
</evidence>
<dbReference type="GO" id="GO:0020037">
    <property type="term" value="F:heme binding"/>
    <property type="evidence" value="ECO:0007669"/>
    <property type="project" value="InterPro"/>
</dbReference>
<evidence type="ECO:0000313" key="15">
    <source>
        <dbReference type="EMBL" id="AAG51161.1"/>
    </source>
</evidence>
<evidence type="ECO:0000256" key="1">
    <source>
        <dbReference type="ARBA" id="ARBA00001971"/>
    </source>
</evidence>
<dbReference type="GO" id="GO:0016705">
    <property type="term" value="F:oxidoreductase activity, acting on paired donors, with incorporation or reduction of molecular oxygen"/>
    <property type="evidence" value="ECO:0007669"/>
    <property type="project" value="InterPro"/>
</dbReference>
<dbReference type="GO" id="GO:0005506">
    <property type="term" value="F:iron ion binding"/>
    <property type="evidence" value="ECO:0007669"/>
    <property type="project" value="InterPro"/>
</dbReference>
<feature type="transmembrane region" description="Helical" evidence="14">
    <location>
        <begin position="6"/>
        <end position="25"/>
    </location>
</feature>
<dbReference type="InterPro" id="IPR001128">
    <property type="entry name" value="Cyt_P450"/>
</dbReference>
<dbReference type="SUPFAM" id="SSF48264">
    <property type="entry name" value="Cytochrome P450"/>
    <property type="match status" value="1"/>
</dbReference>
<keyword evidence="11 14" id="KW-0472">Membrane</keyword>
<evidence type="ECO:0000256" key="7">
    <source>
        <dbReference type="ARBA" id="ARBA00022989"/>
    </source>
</evidence>
<comment type="cofactor">
    <cofactor evidence="1 12">
        <name>heme</name>
        <dbReference type="ChEBI" id="CHEBI:30413"/>
    </cofactor>
</comment>
<dbReference type="AlphaFoldDB" id="Q9C714"/>
<protein>
    <submittedName>
        <fullName evidence="15">Cytochrome P450, putative</fullName>
    </submittedName>
</protein>
<dbReference type="CDD" id="cd20653">
    <property type="entry name" value="CYP81"/>
    <property type="match status" value="1"/>
</dbReference>
<evidence type="ECO:0000256" key="8">
    <source>
        <dbReference type="ARBA" id="ARBA00023002"/>
    </source>
</evidence>
<dbReference type="PIR" id="B96691">
    <property type="entry name" value="B96691"/>
</dbReference>
<keyword evidence="7 14" id="KW-1133">Transmembrane helix</keyword>
<dbReference type="Gene3D" id="1.10.630.10">
    <property type="entry name" value="Cytochrome P450"/>
    <property type="match status" value="1"/>
</dbReference>
<proteinExistence type="inferred from homology"/>
<keyword evidence="5 14" id="KW-0812">Transmembrane</keyword>
<dbReference type="InterPro" id="IPR050651">
    <property type="entry name" value="Plant_Cytochrome_P450_Monoox"/>
</dbReference>
<dbReference type="GO" id="GO:0016020">
    <property type="term" value="C:membrane"/>
    <property type="evidence" value="ECO:0007669"/>
    <property type="project" value="UniProtKB-SubCell"/>
</dbReference>
<keyword evidence="8 13" id="KW-0560">Oxidoreductase</keyword>
<dbReference type="PANTHER" id="PTHR47947">
    <property type="entry name" value="CYTOCHROME P450 82C3-RELATED"/>
    <property type="match status" value="1"/>
</dbReference>
<dbReference type="PhylomeDB" id="Q9C714"/>